<protein>
    <submittedName>
        <fullName evidence="3">Phosphatase PAP2 family protein</fullName>
    </submittedName>
</protein>
<name>A0ABW5D1T8_9BACT</name>
<evidence type="ECO:0000256" key="1">
    <source>
        <dbReference type="SAM" id="SignalP"/>
    </source>
</evidence>
<feature type="domain" description="Phosphatidic acid phosphatase type 2/haloperoxidase" evidence="2">
    <location>
        <begin position="145"/>
        <end position="260"/>
    </location>
</feature>
<keyword evidence="4" id="KW-1185">Reference proteome</keyword>
<proteinExistence type="predicted"/>
<keyword evidence="1" id="KW-0732">Signal</keyword>
<dbReference type="Proteomes" id="UP001597374">
    <property type="component" value="Unassembled WGS sequence"/>
</dbReference>
<dbReference type="InterPro" id="IPR000326">
    <property type="entry name" value="PAP2/HPO"/>
</dbReference>
<evidence type="ECO:0000259" key="2">
    <source>
        <dbReference type="SMART" id="SM00014"/>
    </source>
</evidence>
<feature type="chain" id="PRO_5047148356" evidence="1">
    <location>
        <begin position="31"/>
        <end position="296"/>
    </location>
</feature>
<dbReference type="InterPro" id="IPR036938">
    <property type="entry name" value="PAP2/HPO_sf"/>
</dbReference>
<evidence type="ECO:0000313" key="4">
    <source>
        <dbReference type="Proteomes" id="UP001597374"/>
    </source>
</evidence>
<dbReference type="SMART" id="SM00014">
    <property type="entry name" value="acidPPc"/>
    <property type="match status" value="1"/>
</dbReference>
<dbReference type="PANTHER" id="PTHR14969">
    <property type="entry name" value="SPHINGOSINE-1-PHOSPHATE PHOSPHOHYDROLASE"/>
    <property type="match status" value="1"/>
</dbReference>
<gene>
    <name evidence="3" type="ORF">ACFSKP_14950</name>
</gene>
<evidence type="ECO:0000313" key="3">
    <source>
        <dbReference type="EMBL" id="MFD2247563.1"/>
    </source>
</evidence>
<dbReference type="Gene3D" id="1.20.144.10">
    <property type="entry name" value="Phosphatidic acid phosphatase type 2/haloperoxidase"/>
    <property type="match status" value="1"/>
</dbReference>
<dbReference type="SUPFAM" id="SSF48317">
    <property type="entry name" value="Acid phosphatase/Vanadium-dependent haloperoxidase"/>
    <property type="match status" value="1"/>
</dbReference>
<dbReference type="CDD" id="cd03394">
    <property type="entry name" value="PAP2_like_5"/>
    <property type="match status" value="1"/>
</dbReference>
<feature type="signal peptide" evidence="1">
    <location>
        <begin position="1"/>
        <end position="30"/>
    </location>
</feature>
<sequence>MTSFNRTPRSYLGKVWLIVLAILTSCPLQAQTVLVNPDLTAEKYLPNTGPYSHSTAYPDTLSKPSRLSPVLKGGAMLVAGAGIWAATFAWADESLQQYTQQHRTVSLDKLASVVQPLGRQRYMMPVAGAAIAGGMILKDSKLQKAGIVSLGSILISAGVTSTLKNEFHRYRPSVTAENHFFDGPIHTSDNTSLPSAHTATAFAVATSVASVYGNEYRYVPPIAYGVATLVGLSRINDNVHWATDVMAGAVVGYLSAKGSLYLYDMTSQKLKIRRQRLMITPQPGLHSGGVSATLVF</sequence>
<dbReference type="PROSITE" id="PS51257">
    <property type="entry name" value="PROKAR_LIPOPROTEIN"/>
    <property type="match status" value="1"/>
</dbReference>
<dbReference type="EMBL" id="JBHUIM010000002">
    <property type="protein sequence ID" value="MFD2247563.1"/>
    <property type="molecule type" value="Genomic_DNA"/>
</dbReference>
<dbReference type="Pfam" id="PF01569">
    <property type="entry name" value="PAP2"/>
    <property type="match status" value="1"/>
</dbReference>
<dbReference type="PANTHER" id="PTHR14969:SF13">
    <property type="entry name" value="AT30094P"/>
    <property type="match status" value="1"/>
</dbReference>
<comment type="caution">
    <text evidence="3">The sequence shown here is derived from an EMBL/GenBank/DDBJ whole genome shotgun (WGS) entry which is preliminary data.</text>
</comment>
<dbReference type="RefSeq" id="WP_250430541.1">
    <property type="nucleotide sequence ID" value="NZ_JALPRR010000003.1"/>
</dbReference>
<accession>A0ABW5D1T8</accession>
<organism evidence="3 4">
    <name type="scientific">Pontibacter ruber</name>
    <dbReference type="NCBI Taxonomy" id="1343895"/>
    <lineage>
        <taxon>Bacteria</taxon>
        <taxon>Pseudomonadati</taxon>
        <taxon>Bacteroidota</taxon>
        <taxon>Cytophagia</taxon>
        <taxon>Cytophagales</taxon>
        <taxon>Hymenobacteraceae</taxon>
        <taxon>Pontibacter</taxon>
    </lineage>
</organism>
<reference evidence="4" key="1">
    <citation type="journal article" date="2019" name="Int. J. Syst. Evol. Microbiol.">
        <title>The Global Catalogue of Microorganisms (GCM) 10K type strain sequencing project: providing services to taxonomists for standard genome sequencing and annotation.</title>
        <authorList>
            <consortium name="The Broad Institute Genomics Platform"/>
            <consortium name="The Broad Institute Genome Sequencing Center for Infectious Disease"/>
            <person name="Wu L."/>
            <person name="Ma J."/>
        </authorList>
    </citation>
    <scope>NUCLEOTIDE SEQUENCE [LARGE SCALE GENOMIC DNA]</scope>
    <source>
        <strain evidence="4">CGMCC 4.1782</strain>
    </source>
</reference>